<keyword evidence="6 11" id="KW-1133">Transmembrane helix</keyword>
<dbReference type="InParanoid" id="A0A3N4L9Y5"/>
<name>A0A3N4L9Y5_9PEZI</name>
<dbReference type="GO" id="GO:0005789">
    <property type="term" value="C:endoplasmic reticulum membrane"/>
    <property type="evidence" value="ECO:0007669"/>
    <property type="project" value="UniProtKB-SubCell"/>
</dbReference>
<dbReference type="OrthoDB" id="10039049at2759"/>
<dbReference type="PANTHER" id="PTHR10408">
    <property type="entry name" value="STEROL O-ACYLTRANSFERASE"/>
    <property type="match status" value="1"/>
</dbReference>
<feature type="transmembrane region" description="Helical" evidence="11">
    <location>
        <begin position="241"/>
        <end position="260"/>
    </location>
</feature>
<dbReference type="PANTHER" id="PTHR10408:SF23">
    <property type="entry name" value="STEROL O-ACYLTRANSFERASE 1-RELATED"/>
    <property type="match status" value="1"/>
</dbReference>
<feature type="transmembrane region" description="Helical" evidence="11">
    <location>
        <begin position="266"/>
        <end position="283"/>
    </location>
</feature>
<dbReference type="GO" id="GO:0008204">
    <property type="term" value="P:ergosterol metabolic process"/>
    <property type="evidence" value="ECO:0007669"/>
    <property type="project" value="TreeGrafter"/>
</dbReference>
<comment type="subcellular location">
    <subcellularLocation>
        <location evidence="1">Endoplasmic reticulum membrane</location>
        <topology evidence="1">Multi-pass membrane protein</topology>
    </subcellularLocation>
</comment>
<reference evidence="12 13" key="1">
    <citation type="journal article" date="2018" name="Nat. Ecol. Evol.">
        <title>Pezizomycetes genomes reveal the molecular basis of ectomycorrhizal truffle lifestyle.</title>
        <authorList>
            <person name="Murat C."/>
            <person name="Payen T."/>
            <person name="Noel B."/>
            <person name="Kuo A."/>
            <person name="Morin E."/>
            <person name="Chen J."/>
            <person name="Kohler A."/>
            <person name="Krizsan K."/>
            <person name="Balestrini R."/>
            <person name="Da Silva C."/>
            <person name="Montanini B."/>
            <person name="Hainaut M."/>
            <person name="Levati E."/>
            <person name="Barry K.W."/>
            <person name="Belfiori B."/>
            <person name="Cichocki N."/>
            <person name="Clum A."/>
            <person name="Dockter R.B."/>
            <person name="Fauchery L."/>
            <person name="Guy J."/>
            <person name="Iotti M."/>
            <person name="Le Tacon F."/>
            <person name="Lindquist E.A."/>
            <person name="Lipzen A."/>
            <person name="Malagnac F."/>
            <person name="Mello A."/>
            <person name="Molinier V."/>
            <person name="Miyauchi S."/>
            <person name="Poulain J."/>
            <person name="Riccioni C."/>
            <person name="Rubini A."/>
            <person name="Sitrit Y."/>
            <person name="Splivallo R."/>
            <person name="Traeger S."/>
            <person name="Wang M."/>
            <person name="Zifcakova L."/>
            <person name="Wipf D."/>
            <person name="Zambonelli A."/>
            <person name="Paolocci F."/>
            <person name="Nowrousian M."/>
            <person name="Ottonello S."/>
            <person name="Baldrian P."/>
            <person name="Spatafora J.W."/>
            <person name="Henrissat B."/>
            <person name="Nagy L.G."/>
            <person name="Aury J.M."/>
            <person name="Wincker P."/>
            <person name="Grigoriev I.V."/>
            <person name="Bonfante P."/>
            <person name="Martin F.M."/>
        </authorList>
    </citation>
    <scope>NUCLEOTIDE SEQUENCE [LARGE SCALE GENOMIC DNA]</scope>
    <source>
        <strain evidence="12 13">CCBAS932</strain>
    </source>
</reference>
<protein>
    <recommendedName>
        <fullName evidence="14">O-acyltransferase</fullName>
    </recommendedName>
</protein>
<feature type="region of interest" description="Disordered" evidence="10">
    <location>
        <begin position="1"/>
        <end position="63"/>
    </location>
</feature>
<evidence type="ECO:0000256" key="10">
    <source>
        <dbReference type="SAM" id="MobiDB-lite"/>
    </source>
</evidence>
<evidence type="ECO:0000256" key="1">
    <source>
        <dbReference type="ARBA" id="ARBA00004477"/>
    </source>
</evidence>
<evidence type="ECO:0000256" key="4">
    <source>
        <dbReference type="ARBA" id="ARBA00022692"/>
    </source>
</evidence>
<dbReference type="FunCoup" id="A0A3N4L9Y5">
    <property type="interactions" value="238"/>
</dbReference>
<evidence type="ECO:0008006" key="14">
    <source>
        <dbReference type="Google" id="ProtNLM"/>
    </source>
</evidence>
<keyword evidence="5" id="KW-0256">Endoplasmic reticulum</keyword>
<evidence type="ECO:0000256" key="9">
    <source>
        <dbReference type="ARBA" id="ARBA00023568"/>
    </source>
</evidence>
<proteinExistence type="inferred from homology"/>
<keyword evidence="13" id="KW-1185">Reference proteome</keyword>
<evidence type="ECO:0000256" key="3">
    <source>
        <dbReference type="ARBA" id="ARBA00022679"/>
    </source>
</evidence>
<accession>A0A3N4L9Y5</accession>
<evidence type="ECO:0000256" key="8">
    <source>
        <dbReference type="ARBA" id="ARBA00023315"/>
    </source>
</evidence>
<dbReference type="AlphaFoldDB" id="A0A3N4L9Y5"/>
<dbReference type="GO" id="GO:0034737">
    <property type="term" value="F:ergosterol O-acyltransferase activity"/>
    <property type="evidence" value="ECO:0007669"/>
    <property type="project" value="TreeGrafter"/>
</dbReference>
<feature type="compositionally biased region" description="Low complexity" evidence="10">
    <location>
        <begin position="16"/>
        <end position="29"/>
    </location>
</feature>
<sequence>MAHIRTQRLREDGRMSSSSSIDSLATNSSESEAGLLGNLTSSISDHHNHHEHTPENISTENFSNSQILENAKLGVKSSRVNGKGHDEHRRASIPVHLEKVKNGGRGSYLLKMDDDLRELLSQSRSAAGADGKKRRAKFTDLVFTKRFTTFDRQNPEASGSPFHGFYILFWMSIGMLMVKDAATSYRNEGRIFGIDILSIMFMPNKLIDCLLTDAIAFYGTSLWCVPLQKAINKGYIKWDRAGWIVQILWQGFFMWAIIQYTLYKEWSWIQTVYIVLHAHVMLMKQHSYAFYNGHLSGVFNRRNLLRGKLQELHSLHSSVLDKSPAQRHHHRSESGTSIDSGVGLGNVSYDGINQVLNTETEEMDSEQLEDFEKTLAGEIEGCDVELTSRVSGGKLVQYPNNLTWWNYLEYLHFPTVVYELEYPRQDSINWHYVAEKVFAIFGVLGIMVVVSQHYMWPVVMKANAMSSWPIEERLKEIPWVFADLLFPFLVEYLMTWYLIWELILNILGELTLFSDRGFYGDWWNSPGWDVFARDWNKPVHNFLRRHVYHTSISSLHVSKKVAALITFLISAIFHELVMWAVFKKVRGYLMFSSMLQIPLSAFAHTKLMRDRKTLGNTLFWIG</sequence>
<feature type="region of interest" description="Disordered" evidence="10">
    <location>
        <begin position="320"/>
        <end position="339"/>
    </location>
</feature>
<feature type="transmembrane region" description="Helical" evidence="11">
    <location>
        <begin position="561"/>
        <end position="582"/>
    </location>
</feature>
<feature type="transmembrane region" description="Helical" evidence="11">
    <location>
        <begin position="437"/>
        <end position="457"/>
    </location>
</feature>
<evidence type="ECO:0000313" key="13">
    <source>
        <dbReference type="Proteomes" id="UP000277580"/>
    </source>
</evidence>
<dbReference type="EMBL" id="ML119116">
    <property type="protein sequence ID" value="RPB14825.1"/>
    <property type="molecule type" value="Genomic_DNA"/>
</dbReference>
<comment type="function">
    <text evidence="9">Sterol O-acyltransferase that catalyzes the formation of stery esters.</text>
</comment>
<evidence type="ECO:0000256" key="2">
    <source>
        <dbReference type="ARBA" id="ARBA00009010"/>
    </source>
</evidence>
<dbReference type="Pfam" id="PF03062">
    <property type="entry name" value="MBOAT"/>
    <property type="match status" value="1"/>
</dbReference>
<keyword evidence="7 11" id="KW-0472">Membrane</keyword>
<dbReference type="InterPro" id="IPR014371">
    <property type="entry name" value="Oat_ACAT_DAG_ARE"/>
</dbReference>
<keyword evidence="4 11" id="KW-0812">Transmembrane</keyword>
<evidence type="ECO:0000256" key="6">
    <source>
        <dbReference type="ARBA" id="ARBA00022989"/>
    </source>
</evidence>
<organism evidence="12 13">
    <name type="scientific">Morchella conica CCBAS932</name>
    <dbReference type="NCBI Taxonomy" id="1392247"/>
    <lineage>
        <taxon>Eukaryota</taxon>
        <taxon>Fungi</taxon>
        <taxon>Dikarya</taxon>
        <taxon>Ascomycota</taxon>
        <taxon>Pezizomycotina</taxon>
        <taxon>Pezizomycetes</taxon>
        <taxon>Pezizales</taxon>
        <taxon>Morchellaceae</taxon>
        <taxon>Morchella</taxon>
    </lineage>
</organism>
<keyword evidence="8" id="KW-0012">Acyltransferase</keyword>
<gene>
    <name evidence="12" type="ORF">P167DRAFT_572107</name>
</gene>
<evidence type="ECO:0000256" key="7">
    <source>
        <dbReference type="ARBA" id="ARBA00023136"/>
    </source>
</evidence>
<evidence type="ECO:0000256" key="11">
    <source>
        <dbReference type="SAM" id="Phobius"/>
    </source>
</evidence>
<dbReference type="Proteomes" id="UP000277580">
    <property type="component" value="Unassembled WGS sequence"/>
</dbReference>
<evidence type="ECO:0000313" key="12">
    <source>
        <dbReference type="EMBL" id="RPB14825.1"/>
    </source>
</evidence>
<dbReference type="InterPro" id="IPR004299">
    <property type="entry name" value="MBOAT_fam"/>
</dbReference>
<feature type="compositionally biased region" description="Basic and acidic residues" evidence="10">
    <location>
        <begin position="44"/>
        <end position="54"/>
    </location>
</feature>
<keyword evidence="3" id="KW-0808">Transferase</keyword>
<dbReference type="STRING" id="1392247.A0A3N4L9Y5"/>
<evidence type="ECO:0000256" key="5">
    <source>
        <dbReference type="ARBA" id="ARBA00022824"/>
    </source>
</evidence>
<comment type="similarity">
    <text evidence="2">Belongs to the membrane-bound acyltransferase family. Sterol o-acyltransferase subfamily.</text>
</comment>